<keyword evidence="4" id="KW-0436">Ligase</keyword>
<evidence type="ECO:0000313" key="4">
    <source>
        <dbReference type="RefSeq" id="XP_005111972.1"/>
    </source>
</evidence>
<dbReference type="InterPro" id="IPR025110">
    <property type="entry name" value="AMP-bd_C"/>
</dbReference>
<sequence length="586" mass="64077">MLANSVRQLCLRSASSHSAVNILMKCPRMGVILQQRIHAALGFESRSFSASACVWRQVMSSQYIFKSPIEEIDIPTNVTLHGYFFKVCDEYKDSPAMTDVPTGKTYTYTQLKENIIKVASGLHRAGFRKGDVILVFSTNQIDFTVLQLASSCLGLWFSPANPQYTPMELNRQMNHSGAISIFALDSLAGVVDQALDCKDLPHNIKSKYVFGDVPGYTPFSSLLEDDGSVYPEVSIDPLNDVFTLPYSSGTTGLPKGVMLTNHNCFANVLQSGAGLPITPNDRALGLLPLYHIYGMVVVQFGVLSGGGHLFYVPKFEAHSCLKCIQDNKINLAHLVPPLVVFLAKNPVVSEYDVSSLQRIYSGAAPLGQDVSFACLKRHPDLQSLNQVYGLTETSPLVTIDSKELPGSIGQLTVNTLGKVADVNSFEALPPGQVGELCVKGPQVMKGYFNNQKATDEMIDSDGWLHTGDIVYAEESGAFYAKDRIKELIKYKGSQVAPAELEDLLQGHSDVQDAAVIGVADEMAGELPKAFIVKKSGSNVTEEEIKKFVEERVAHTKKLRGGVQFVDNIPKNPSGKILRRVLKTTYL</sequence>
<dbReference type="PANTHER" id="PTHR24096">
    <property type="entry name" value="LONG-CHAIN-FATTY-ACID--COA LIGASE"/>
    <property type="match status" value="1"/>
</dbReference>
<dbReference type="PANTHER" id="PTHR24096:SF422">
    <property type="entry name" value="BCDNA.GH02901"/>
    <property type="match status" value="1"/>
</dbReference>
<accession>A0ABM0K9C1</accession>
<dbReference type="Gene3D" id="3.40.50.12780">
    <property type="entry name" value="N-terminal domain of ligase-like"/>
    <property type="match status" value="1"/>
</dbReference>
<dbReference type="GeneID" id="101852814"/>
<protein>
    <submittedName>
        <fullName evidence="4">4-coumarate--CoA ligase</fullName>
    </submittedName>
</protein>
<dbReference type="Gene3D" id="3.30.300.30">
    <property type="match status" value="1"/>
</dbReference>
<organism evidence="3 4">
    <name type="scientific">Aplysia californica</name>
    <name type="common">California sea hare</name>
    <dbReference type="NCBI Taxonomy" id="6500"/>
    <lineage>
        <taxon>Eukaryota</taxon>
        <taxon>Metazoa</taxon>
        <taxon>Spiralia</taxon>
        <taxon>Lophotrochozoa</taxon>
        <taxon>Mollusca</taxon>
        <taxon>Gastropoda</taxon>
        <taxon>Heterobranchia</taxon>
        <taxon>Euthyneura</taxon>
        <taxon>Tectipleura</taxon>
        <taxon>Aplysiida</taxon>
        <taxon>Aplysioidea</taxon>
        <taxon>Aplysiidae</taxon>
        <taxon>Aplysia</taxon>
    </lineage>
</organism>
<evidence type="ECO:0000313" key="3">
    <source>
        <dbReference type="Proteomes" id="UP000694888"/>
    </source>
</evidence>
<proteinExistence type="predicted"/>
<dbReference type="Pfam" id="PF13193">
    <property type="entry name" value="AMP-binding_C"/>
    <property type="match status" value="1"/>
</dbReference>
<dbReference type="Pfam" id="PF00501">
    <property type="entry name" value="AMP-binding"/>
    <property type="match status" value="1"/>
</dbReference>
<gene>
    <name evidence="4" type="primary">LOC101852814</name>
</gene>
<dbReference type="RefSeq" id="XP_005111972.1">
    <property type="nucleotide sequence ID" value="XM_005111915.2"/>
</dbReference>
<feature type="domain" description="AMP-binding enzyme C-terminal" evidence="2">
    <location>
        <begin position="499"/>
        <end position="575"/>
    </location>
</feature>
<name>A0ABM0K9C1_APLCA</name>
<feature type="domain" description="AMP-dependent synthetase/ligase" evidence="1">
    <location>
        <begin position="85"/>
        <end position="448"/>
    </location>
</feature>
<reference evidence="4" key="1">
    <citation type="submission" date="2025-08" db="UniProtKB">
        <authorList>
            <consortium name="RefSeq"/>
        </authorList>
    </citation>
    <scope>IDENTIFICATION</scope>
</reference>
<keyword evidence="3" id="KW-1185">Reference proteome</keyword>
<dbReference type="InterPro" id="IPR020845">
    <property type="entry name" value="AMP-binding_CS"/>
</dbReference>
<dbReference type="InterPro" id="IPR045851">
    <property type="entry name" value="AMP-bd_C_sf"/>
</dbReference>
<dbReference type="GO" id="GO:0016874">
    <property type="term" value="F:ligase activity"/>
    <property type="evidence" value="ECO:0007669"/>
    <property type="project" value="UniProtKB-KW"/>
</dbReference>
<dbReference type="InterPro" id="IPR000873">
    <property type="entry name" value="AMP-dep_synth/lig_dom"/>
</dbReference>
<dbReference type="SUPFAM" id="SSF56801">
    <property type="entry name" value="Acetyl-CoA synthetase-like"/>
    <property type="match status" value="1"/>
</dbReference>
<evidence type="ECO:0000259" key="2">
    <source>
        <dbReference type="Pfam" id="PF13193"/>
    </source>
</evidence>
<dbReference type="Proteomes" id="UP000694888">
    <property type="component" value="Unplaced"/>
</dbReference>
<dbReference type="PROSITE" id="PS00455">
    <property type="entry name" value="AMP_BINDING"/>
    <property type="match status" value="1"/>
</dbReference>
<dbReference type="InterPro" id="IPR042099">
    <property type="entry name" value="ANL_N_sf"/>
</dbReference>
<evidence type="ECO:0000259" key="1">
    <source>
        <dbReference type="Pfam" id="PF00501"/>
    </source>
</evidence>